<feature type="transmembrane region" description="Helical" evidence="9">
    <location>
        <begin position="42"/>
        <end position="64"/>
    </location>
</feature>
<accession>A0A8T0GQX5</accession>
<keyword evidence="8 9" id="KW-0472">Membrane</keyword>
<dbReference type="PANTHER" id="PTHR13683">
    <property type="entry name" value="ASPARTYL PROTEASES"/>
    <property type="match status" value="1"/>
</dbReference>
<keyword evidence="6" id="KW-0378">Hydrolase</keyword>
<dbReference type="Gene3D" id="2.40.70.10">
    <property type="entry name" value="Acid Proteases"/>
    <property type="match status" value="1"/>
</dbReference>
<keyword evidence="12" id="KW-1185">Reference proteome</keyword>
<evidence type="ECO:0000259" key="10">
    <source>
        <dbReference type="Pfam" id="PF14543"/>
    </source>
</evidence>
<reference evidence="11" key="1">
    <citation type="submission" date="2020-06" db="EMBL/GenBank/DDBJ databases">
        <title>WGS assembly of Ceratodon purpureus strain R40.</title>
        <authorList>
            <person name="Carey S.B."/>
            <person name="Jenkins J."/>
            <person name="Shu S."/>
            <person name="Lovell J.T."/>
            <person name="Sreedasyam A."/>
            <person name="Maumus F."/>
            <person name="Tiley G.P."/>
            <person name="Fernandez-Pozo N."/>
            <person name="Barry K."/>
            <person name="Chen C."/>
            <person name="Wang M."/>
            <person name="Lipzen A."/>
            <person name="Daum C."/>
            <person name="Saski C.A."/>
            <person name="Payton A.C."/>
            <person name="Mcbreen J.C."/>
            <person name="Conrad R.E."/>
            <person name="Kollar L.M."/>
            <person name="Olsson S."/>
            <person name="Huttunen S."/>
            <person name="Landis J.B."/>
            <person name="Wickett N.J."/>
            <person name="Johnson M.G."/>
            <person name="Rensing S.A."/>
            <person name="Grimwood J."/>
            <person name="Schmutz J."/>
            <person name="Mcdaniel S.F."/>
        </authorList>
    </citation>
    <scope>NUCLEOTIDE SEQUENCE</scope>
    <source>
        <strain evidence="11">R40</strain>
    </source>
</reference>
<dbReference type="InterPro" id="IPR021109">
    <property type="entry name" value="Peptidase_aspartic_dom_sf"/>
</dbReference>
<evidence type="ECO:0000256" key="8">
    <source>
        <dbReference type="ARBA" id="ARBA00023136"/>
    </source>
</evidence>
<dbReference type="SUPFAM" id="SSF50630">
    <property type="entry name" value="Acid proteases"/>
    <property type="match status" value="1"/>
</dbReference>
<dbReference type="Proteomes" id="UP000822688">
    <property type="component" value="Chromosome 9"/>
</dbReference>
<evidence type="ECO:0000256" key="7">
    <source>
        <dbReference type="ARBA" id="ARBA00022989"/>
    </source>
</evidence>
<evidence type="ECO:0000256" key="5">
    <source>
        <dbReference type="ARBA" id="ARBA00022729"/>
    </source>
</evidence>
<feature type="domain" description="Xylanase inhibitor N-terminal" evidence="10">
    <location>
        <begin position="198"/>
        <end position="313"/>
    </location>
</feature>
<keyword evidence="7 9" id="KW-1133">Transmembrane helix</keyword>
<evidence type="ECO:0000313" key="12">
    <source>
        <dbReference type="Proteomes" id="UP000822688"/>
    </source>
</evidence>
<evidence type="ECO:0000256" key="9">
    <source>
        <dbReference type="SAM" id="Phobius"/>
    </source>
</evidence>
<comment type="similarity">
    <text evidence="2">Belongs to the peptidase A1 family.</text>
</comment>
<dbReference type="InterPro" id="IPR032861">
    <property type="entry name" value="TAXi_N"/>
</dbReference>
<dbReference type="GO" id="GO:0004190">
    <property type="term" value="F:aspartic-type endopeptidase activity"/>
    <property type="evidence" value="ECO:0007669"/>
    <property type="project" value="InterPro"/>
</dbReference>
<protein>
    <recommendedName>
        <fullName evidence="10">Xylanase inhibitor N-terminal domain-containing protein</fullName>
    </recommendedName>
</protein>
<dbReference type="EMBL" id="CM026430">
    <property type="protein sequence ID" value="KAG0562031.1"/>
    <property type="molecule type" value="Genomic_DNA"/>
</dbReference>
<dbReference type="InterPro" id="IPR001461">
    <property type="entry name" value="Aspartic_peptidase_A1"/>
</dbReference>
<dbReference type="PANTHER" id="PTHR13683:SF375">
    <property type="entry name" value="PEPTIDASE A1 DOMAIN-CONTAINING PROTEIN"/>
    <property type="match status" value="1"/>
</dbReference>
<keyword evidence="3" id="KW-0645">Protease</keyword>
<dbReference type="GO" id="GO:0016020">
    <property type="term" value="C:membrane"/>
    <property type="evidence" value="ECO:0007669"/>
    <property type="project" value="UniProtKB-SubCell"/>
</dbReference>
<comment type="subcellular location">
    <subcellularLocation>
        <location evidence="1">Membrane</location>
    </subcellularLocation>
</comment>
<name>A0A8T0GQX5_CERPU</name>
<evidence type="ECO:0000256" key="1">
    <source>
        <dbReference type="ARBA" id="ARBA00004370"/>
    </source>
</evidence>
<dbReference type="Pfam" id="PF14543">
    <property type="entry name" value="TAXi_N"/>
    <property type="match status" value="1"/>
</dbReference>
<keyword evidence="4 9" id="KW-0812">Transmembrane</keyword>
<keyword evidence="5" id="KW-0732">Signal</keyword>
<evidence type="ECO:0000256" key="4">
    <source>
        <dbReference type="ARBA" id="ARBA00022692"/>
    </source>
</evidence>
<dbReference type="AlphaFoldDB" id="A0A8T0GQX5"/>
<evidence type="ECO:0000313" key="11">
    <source>
        <dbReference type="EMBL" id="KAG0562031.1"/>
    </source>
</evidence>
<comment type="caution">
    <text evidence="11">The sequence shown here is derived from an EMBL/GenBank/DDBJ whole genome shotgun (WGS) entry which is preliminary data.</text>
</comment>
<gene>
    <name evidence="11" type="ORF">KC19_9G111800</name>
</gene>
<dbReference type="GO" id="GO:0006508">
    <property type="term" value="P:proteolysis"/>
    <property type="evidence" value="ECO:0007669"/>
    <property type="project" value="UniProtKB-KW"/>
</dbReference>
<organism evidence="11 12">
    <name type="scientific">Ceratodon purpureus</name>
    <name type="common">Fire moss</name>
    <name type="synonym">Dicranum purpureum</name>
    <dbReference type="NCBI Taxonomy" id="3225"/>
    <lineage>
        <taxon>Eukaryota</taxon>
        <taxon>Viridiplantae</taxon>
        <taxon>Streptophyta</taxon>
        <taxon>Embryophyta</taxon>
        <taxon>Bryophyta</taxon>
        <taxon>Bryophytina</taxon>
        <taxon>Bryopsida</taxon>
        <taxon>Dicranidae</taxon>
        <taxon>Pseudoditrichales</taxon>
        <taxon>Ditrichaceae</taxon>
        <taxon>Ceratodon</taxon>
    </lineage>
</organism>
<proteinExistence type="inferred from homology"/>
<evidence type="ECO:0000256" key="6">
    <source>
        <dbReference type="ARBA" id="ARBA00022801"/>
    </source>
</evidence>
<sequence>MREAIIHRRNNHRARLQQGEDNPGQNYVLFSRLQGRRRAPKFLIICLILCLLTWTISRTSWFPLQSSTEWLPHQDPTQGIVFQMFRYQRYSQYQNMTMTALNTVRRRRERLVLDADNSNMHGETFNEYEHEGQGVEVKPPLQDDQSLIKRKRKPRPAVYYGPYEEVSPSKTRGALGRWPVLGGLRESELDIQPFYVKVPIGSGRKMHNYFLHIDTGSGVTWVMCKGRGPITSVGPNGLFKPNPKSFLDCKKDEDLCKGFQDDVRHPCNSKNGFRCIFGERYGDGLKIKGHVVVDNVCFEAADGSHSHVNIAFGYTGFILNHKYFTILQNCVDANFIHLQMYLCNNICKGAVVRKFCVSNGLVLMNFKYPALLC</sequence>
<evidence type="ECO:0000256" key="3">
    <source>
        <dbReference type="ARBA" id="ARBA00022670"/>
    </source>
</evidence>
<evidence type="ECO:0000256" key="2">
    <source>
        <dbReference type="ARBA" id="ARBA00007447"/>
    </source>
</evidence>